<evidence type="ECO:0000313" key="7">
    <source>
        <dbReference type="EMBL" id="MBP1041462.1"/>
    </source>
</evidence>
<dbReference type="InterPro" id="IPR001789">
    <property type="entry name" value="Sig_transdc_resp-reg_receiver"/>
</dbReference>
<dbReference type="InterPro" id="IPR020449">
    <property type="entry name" value="Tscrpt_reg_AraC-type_HTH"/>
</dbReference>
<dbReference type="EMBL" id="JAEEGA010000006">
    <property type="protein sequence ID" value="MBP1041462.1"/>
    <property type="molecule type" value="Genomic_DNA"/>
</dbReference>
<dbReference type="PANTHER" id="PTHR43280">
    <property type="entry name" value="ARAC-FAMILY TRANSCRIPTIONAL REGULATOR"/>
    <property type="match status" value="1"/>
</dbReference>
<protein>
    <submittedName>
        <fullName evidence="7">Response regulator transcription factor</fullName>
    </submittedName>
</protein>
<reference evidence="7" key="1">
    <citation type="submission" date="2020-12" db="EMBL/GenBank/DDBJ databases">
        <title>Vagococcus allomyrinae sp. nov. and Enterococcus lavae sp. nov., isolated from the larvae of Allomyrina dichotoma.</title>
        <authorList>
            <person name="Lee S.D."/>
        </authorList>
    </citation>
    <scope>NUCLEOTIDE SEQUENCE</scope>
    <source>
        <strain evidence="7">BWB3-3</strain>
    </source>
</reference>
<dbReference type="Pfam" id="PF00072">
    <property type="entry name" value="Response_reg"/>
    <property type="match status" value="1"/>
</dbReference>
<dbReference type="SUPFAM" id="SSF46689">
    <property type="entry name" value="Homeodomain-like"/>
    <property type="match status" value="1"/>
</dbReference>
<dbReference type="PANTHER" id="PTHR43280:SF35">
    <property type="entry name" value="RESPONSE REGULATOR"/>
    <property type="match status" value="1"/>
</dbReference>
<evidence type="ECO:0000256" key="2">
    <source>
        <dbReference type="ARBA" id="ARBA00023125"/>
    </source>
</evidence>
<dbReference type="Pfam" id="PF12833">
    <property type="entry name" value="HTH_18"/>
    <property type="match status" value="1"/>
</dbReference>
<dbReference type="AlphaFoldDB" id="A0A940PBF1"/>
<proteinExistence type="predicted"/>
<keyword evidence="1" id="KW-0805">Transcription regulation</keyword>
<dbReference type="Gene3D" id="1.10.10.60">
    <property type="entry name" value="Homeodomain-like"/>
    <property type="match status" value="2"/>
</dbReference>
<evidence type="ECO:0000313" key="8">
    <source>
        <dbReference type="Proteomes" id="UP000674938"/>
    </source>
</evidence>
<name>A0A940PBF1_9ENTE</name>
<dbReference type="PROSITE" id="PS01124">
    <property type="entry name" value="HTH_ARAC_FAMILY_2"/>
    <property type="match status" value="1"/>
</dbReference>
<dbReference type="Proteomes" id="UP000674938">
    <property type="component" value="Unassembled WGS sequence"/>
</dbReference>
<feature type="domain" description="Response regulatory" evidence="6">
    <location>
        <begin position="3"/>
        <end position="120"/>
    </location>
</feature>
<dbReference type="Gene3D" id="3.40.50.2300">
    <property type="match status" value="1"/>
</dbReference>
<dbReference type="PROSITE" id="PS00041">
    <property type="entry name" value="HTH_ARAC_FAMILY_1"/>
    <property type="match status" value="1"/>
</dbReference>
<dbReference type="InterPro" id="IPR009057">
    <property type="entry name" value="Homeodomain-like_sf"/>
</dbReference>
<accession>A0A940PBF1</accession>
<dbReference type="GO" id="GO:0043565">
    <property type="term" value="F:sequence-specific DNA binding"/>
    <property type="evidence" value="ECO:0007669"/>
    <property type="project" value="InterPro"/>
</dbReference>
<dbReference type="GO" id="GO:0003700">
    <property type="term" value="F:DNA-binding transcription factor activity"/>
    <property type="evidence" value="ECO:0007669"/>
    <property type="project" value="InterPro"/>
</dbReference>
<dbReference type="SMART" id="SM00448">
    <property type="entry name" value="REC"/>
    <property type="match status" value="1"/>
</dbReference>
<dbReference type="SMART" id="SM00342">
    <property type="entry name" value="HTH_ARAC"/>
    <property type="match status" value="1"/>
</dbReference>
<keyword evidence="3" id="KW-0804">Transcription</keyword>
<sequence length="481" mass="56090">MCKVLLVDDEYMILAGLKHLIPWEELGIELVGTATNGKEALDFVLQEQVDIVLSDITMPLLSGIDFLREAKKQQVNIKTIFLSGYQEFEFVKEGMSLGAVDYLVKPVDRNELIVALKKAIAFVQEESNKHDFERLKFEQRLKDWVFGEAEPELVAELALNKRQTVNVFVGQYEEGEFEAYLDKLENCYYFSEGDKQIVGILLDYNKQELEQLYRQMAEIFPKDVFVFAGTLKETYVEIKKSYNVAISLKDSYYFYNLVQDGCIWLELTNQLEEIYYNSTDDLPFISKSAPEFSLHEKILQIIHYFQRTPIPPNHARYFMLLILSDARAHYDLELKGSYQEEIDQIRNINNIDEITATFLQLEEEIKHLLSQRSYSELTQKAINLVHRDYQHDLMLKEIAEALYVNPMYLGQLIRKETGQTFAQYLNSYRIKKAEEMLIKSAKTVNEIAYAVGYSSTGYFHKNFKEVYGITPKDFREKNLSI</sequence>
<dbReference type="RefSeq" id="WP_209527432.1">
    <property type="nucleotide sequence ID" value="NZ_JAEEGA010000006.1"/>
</dbReference>
<evidence type="ECO:0000256" key="4">
    <source>
        <dbReference type="PROSITE-ProRule" id="PRU00169"/>
    </source>
</evidence>
<dbReference type="GO" id="GO:0000160">
    <property type="term" value="P:phosphorelay signal transduction system"/>
    <property type="evidence" value="ECO:0007669"/>
    <property type="project" value="InterPro"/>
</dbReference>
<dbReference type="InterPro" id="IPR018060">
    <property type="entry name" value="HTH_AraC"/>
</dbReference>
<comment type="caution">
    <text evidence="7">The sequence shown here is derived from an EMBL/GenBank/DDBJ whole genome shotgun (WGS) entry which is preliminary data.</text>
</comment>
<feature type="domain" description="HTH araC/xylS-type" evidence="5">
    <location>
        <begin position="379"/>
        <end position="477"/>
    </location>
</feature>
<dbReference type="PRINTS" id="PR00032">
    <property type="entry name" value="HTHARAC"/>
</dbReference>
<evidence type="ECO:0000259" key="5">
    <source>
        <dbReference type="PROSITE" id="PS01124"/>
    </source>
</evidence>
<keyword evidence="4" id="KW-0597">Phosphoprotein</keyword>
<dbReference type="PROSITE" id="PS50110">
    <property type="entry name" value="RESPONSE_REGULATORY"/>
    <property type="match status" value="1"/>
</dbReference>
<evidence type="ECO:0000256" key="3">
    <source>
        <dbReference type="ARBA" id="ARBA00023163"/>
    </source>
</evidence>
<evidence type="ECO:0000259" key="6">
    <source>
        <dbReference type="PROSITE" id="PS50110"/>
    </source>
</evidence>
<keyword evidence="2" id="KW-0238">DNA-binding</keyword>
<dbReference type="InterPro" id="IPR018062">
    <property type="entry name" value="HTH_AraC-typ_CS"/>
</dbReference>
<feature type="modified residue" description="4-aspartylphosphate" evidence="4">
    <location>
        <position position="55"/>
    </location>
</feature>
<organism evidence="7 8">
    <name type="scientific">Vagococcus allomyrinae</name>
    <dbReference type="NCBI Taxonomy" id="2794353"/>
    <lineage>
        <taxon>Bacteria</taxon>
        <taxon>Bacillati</taxon>
        <taxon>Bacillota</taxon>
        <taxon>Bacilli</taxon>
        <taxon>Lactobacillales</taxon>
        <taxon>Enterococcaceae</taxon>
        <taxon>Vagococcus</taxon>
    </lineage>
</organism>
<dbReference type="SUPFAM" id="SSF52172">
    <property type="entry name" value="CheY-like"/>
    <property type="match status" value="1"/>
</dbReference>
<keyword evidence="8" id="KW-1185">Reference proteome</keyword>
<gene>
    <name evidence="7" type="ORF">I6N95_10635</name>
</gene>
<dbReference type="InterPro" id="IPR011006">
    <property type="entry name" value="CheY-like_superfamily"/>
</dbReference>
<dbReference type="CDD" id="cd17536">
    <property type="entry name" value="REC_YesN-like"/>
    <property type="match status" value="1"/>
</dbReference>
<evidence type="ECO:0000256" key="1">
    <source>
        <dbReference type="ARBA" id="ARBA00023015"/>
    </source>
</evidence>